<dbReference type="EMBL" id="MT144897">
    <property type="protein sequence ID" value="QJI01091.1"/>
    <property type="molecule type" value="Genomic_DNA"/>
</dbReference>
<gene>
    <name evidence="2" type="ORF">TM448B02288_0013</name>
</gene>
<reference evidence="2" key="1">
    <citation type="submission" date="2020-03" db="EMBL/GenBank/DDBJ databases">
        <title>The deep terrestrial virosphere.</title>
        <authorList>
            <person name="Holmfeldt K."/>
            <person name="Nilsson E."/>
            <person name="Simone D."/>
            <person name="Lopez-Fernandez M."/>
            <person name="Wu X."/>
            <person name="de Brujin I."/>
            <person name="Lundin D."/>
            <person name="Andersson A."/>
            <person name="Bertilsson S."/>
            <person name="Dopson M."/>
        </authorList>
    </citation>
    <scope>NUCLEOTIDE SEQUENCE</scope>
    <source>
        <strain evidence="2">TM448B02288</strain>
    </source>
</reference>
<proteinExistence type="predicted"/>
<evidence type="ECO:0000256" key="1">
    <source>
        <dbReference type="SAM" id="MobiDB-lite"/>
    </source>
</evidence>
<name>A0A6M3XSZ5_9ZZZZ</name>
<protein>
    <submittedName>
        <fullName evidence="2">Putative terminase small subunit</fullName>
    </submittedName>
</protein>
<feature type="region of interest" description="Disordered" evidence="1">
    <location>
        <begin position="1"/>
        <end position="28"/>
    </location>
</feature>
<accession>A0A6M3XSZ5</accession>
<dbReference type="Gene3D" id="1.10.132.80">
    <property type="match status" value="1"/>
</dbReference>
<dbReference type="AlphaFoldDB" id="A0A6M3XSZ5"/>
<feature type="compositionally biased region" description="Basic residues" evidence="1">
    <location>
        <begin position="1"/>
        <end position="24"/>
    </location>
</feature>
<organism evidence="2">
    <name type="scientific">viral metagenome</name>
    <dbReference type="NCBI Taxonomy" id="1070528"/>
    <lineage>
        <taxon>unclassified sequences</taxon>
        <taxon>metagenomes</taxon>
        <taxon>organismal metagenomes</taxon>
    </lineage>
</organism>
<evidence type="ECO:0000313" key="2">
    <source>
        <dbReference type="EMBL" id="QJI01091.1"/>
    </source>
</evidence>
<sequence>MNKKPTIKKPAPKKKWNGKGKHPGGRPTKFYPEICEELIDWFDQEPWDELNGKRIPRKLPTLIAFARAKKIGLSTIYDWIDSKHSSYQKEFSEIYTQRAKEAQREVLTQNALQGLYNPVFSKFLAINITDMRDKQDIEHSGKVDINVIYDEVKDAG</sequence>